<protein>
    <recommendedName>
        <fullName evidence="3 8">6-carboxy-5,6,7,8-tetrahydropterin synthase</fullName>
        <ecNumber evidence="8">4.-.-.-</ecNumber>
    </recommendedName>
</protein>
<evidence type="ECO:0000256" key="6">
    <source>
        <dbReference type="ARBA" id="ARBA00023239"/>
    </source>
</evidence>
<dbReference type="SUPFAM" id="SSF55620">
    <property type="entry name" value="Tetrahydrobiopterin biosynthesis enzymes-like"/>
    <property type="match status" value="1"/>
</dbReference>
<proteinExistence type="inferred from homology"/>
<evidence type="ECO:0000256" key="4">
    <source>
        <dbReference type="ARBA" id="ARBA00022723"/>
    </source>
</evidence>
<keyword evidence="8" id="KW-0671">Queuosine biosynthesis</keyword>
<evidence type="ECO:0000256" key="5">
    <source>
        <dbReference type="ARBA" id="ARBA00022833"/>
    </source>
</evidence>
<dbReference type="RefSeq" id="WP_379927067.1">
    <property type="nucleotide sequence ID" value="NZ_JBHTJI010000042.1"/>
</dbReference>
<comment type="caution">
    <text evidence="9">The sequence shown here is derived from an EMBL/GenBank/DDBJ whole genome shotgun (WGS) entry which is preliminary data.</text>
</comment>
<evidence type="ECO:0000256" key="7">
    <source>
        <dbReference type="ARBA" id="ARBA00048807"/>
    </source>
</evidence>
<evidence type="ECO:0000256" key="2">
    <source>
        <dbReference type="ARBA" id="ARBA00008900"/>
    </source>
</evidence>
<accession>A0ABW3JMK9</accession>
<comment type="similarity">
    <text evidence="2 8">Belongs to the PTPS family. QueD subfamily.</text>
</comment>
<dbReference type="EMBL" id="JBHTJI010000042">
    <property type="protein sequence ID" value="MFD0991390.1"/>
    <property type="molecule type" value="Genomic_DNA"/>
</dbReference>
<dbReference type="Pfam" id="PF01242">
    <property type="entry name" value="PTPS"/>
    <property type="match status" value="1"/>
</dbReference>
<evidence type="ECO:0000256" key="3">
    <source>
        <dbReference type="ARBA" id="ARBA00018141"/>
    </source>
</evidence>
<dbReference type="Proteomes" id="UP001597061">
    <property type="component" value="Unassembled WGS sequence"/>
</dbReference>
<name>A0ABW3JMK9_9FLAO</name>
<reference evidence="10" key="1">
    <citation type="journal article" date="2019" name="Int. J. Syst. Evol. Microbiol.">
        <title>The Global Catalogue of Microorganisms (GCM) 10K type strain sequencing project: providing services to taxonomists for standard genome sequencing and annotation.</title>
        <authorList>
            <consortium name="The Broad Institute Genomics Platform"/>
            <consortium name="The Broad Institute Genome Sequencing Center for Infectious Disease"/>
            <person name="Wu L."/>
            <person name="Ma J."/>
        </authorList>
    </citation>
    <scope>NUCLEOTIDE SEQUENCE [LARGE SCALE GENOMIC DNA]</scope>
    <source>
        <strain evidence="10">CCUG 62414</strain>
    </source>
</reference>
<keyword evidence="10" id="KW-1185">Reference proteome</keyword>
<dbReference type="EC" id="4.-.-.-" evidence="8"/>
<keyword evidence="4 8" id="KW-0479">Metal-binding</keyword>
<dbReference type="PIRSF" id="PIRSF006113">
    <property type="entry name" value="PTP_synth"/>
    <property type="match status" value="1"/>
</dbReference>
<dbReference type="PANTHER" id="PTHR12589:SF7">
    <property type="entry name" value="6-PYRUVOYL TETRAHYDROBIOPTERIN SYNTHASE"/>
    <property type="match status" value="1"/>
</dbReference>
<dbReference type="PANTHER" id="PTHR12589">
    <property type="entry name" value="PYRUVOYL TETRAHYDROBIOPTERIN SYNTHASE"/>
    <property type="match status" value="1"/>
</dbReference>
<comment type="catalytic activity">
    <reaction evidence="7 8">
        <text>7,8-dihydroneopterin 3'-triphosphate + H2O = 6-carboxy-5,6,7,8-tetrahydropterin + triphosphate + acetaldehyde + 2 H(+)</text>
        <dbReference type="Rhea" id="RHEA:27966"/>
        <dbReference type="ChEBI" id="CHEBI:15343"/>
        <dbReference type="ChEBI" id="CHEBI:15377"/>
        <dbReference type="ChEBI" id="CHEBI:15378"/>
        <dbReference type="ChEBI" id="CHEBI:18036"/>
        <dbReference type="ChEBI" id="CHEBI:58462"/>
        <dbReference type="ChEBI" id="CHEBI:61032"/>
        <dbReference type="EC" id="4.1.2.50"/>
    </reaction>
</comment>
<evidence type="ECO:0000256" key="1">
    <source>
        <dbReference type="ARBA" id="ARBA00005061"/>
    </source>
</evidence>
<evidence type="ECO:0000256" key="8">
    <source>
        <dbReference type="PIRNR" id="PIRNR006113"/>
    </source>
</evidence>
<dbReference type="InterPro" id="IPR038418">
    <property type="entry name" value="6-PTP_synth/QueD_sf"/>
</dbReference>
<comment type="cofactor">
    <cofactor evidence="8">
        <name>Zn(2+)</name>
        <dbReference type="ChEBI" id="CHEBI:29105"/>
    </cofactor>
    <text evidence="8">Binds 1 zinc ion per subunit.</text>
</comment>
<keyword evidence="5 8" id="KW-0862">Zinc</keyword>
<dbReference type="InterPro" id="IPR007115">
    <property type="entry name" value="6-PTP_synth/QueD"/>
</dbReference>
<evidence type="ECO:0000313" key="10">
    <source>
        <dbReference type="Proteomes" id="UP001597061"/>
    </source>
</evidence>
<organism evidence="9 10">
    <name type="scientific">Mariniflexile jejuense</name>
    <dbReference type="NCBI Taxonomy" id="1173582"/>
    <lineage>
        <taxon>Bacteria</taxon>
        <taxon>Pseudomonadati</taxon>
        <taxon>Bacteroidota</taxon>
        <taxon>Flavobacteriia</taxon>
        <taxon>Flavobacteriales</taxon>
        <taxon>Flavobacteriaceae</taxon>
        <taxon>Mariniflexile</taxon>
    </lineage>
</organism>
<sequence>MKVKVSRKAHFNAAHRLYRKDWAHEKNDEIFGKCNNPNFHGHNYELIVSVTGDIDNETGYVIDMKVLKDIIKDEVEDAFDHKNLNLEVPEFENLNPTAENIVVVIYNKIKPKIDAKLDLEIILFETPRNFVTYTGK</sequence>
<comment type="pathway">
    <text evidence="1 8">Purine metabolism; 7-cyano-7-deazaguanine biosynthesis.</text>
</comment>
<gene>
    <name evidence="9" type="ORF">ACFQ1R_14900</name>
</gene>
<dbReference type="Gene3D" id="3.30.479.10">
    <property type="entry name" value="6-pyruvoyl tetrahydropterin synthase/QueD"/>
    <property type="match status" value="1"/>
</dbReference>
<keyword evidence="6 8" id="KW-0456">Lyase</keyword>
<evidence type="ECO:0000313" key="9">
    <source>
        <dbReference type="EMBL" id="MFD0991390.1"/>
    </source>
</evidence>